<dbReference type="RefSeq" id="WP_093722595.1">
    <property type="nucleotide sequence ID" value="NZ_JASJUS010000002.1"/>
</dbReference>
<keyword evidence="1" id="KW-0472">Membrane</keyword>
<reference evidence="2 3" key="1">
    <citation type="submission" date="2023-05" db="EMBL/GenBank/DDBJ databases">
        <title>Streptomyces fuscus sp. nov., a brown-black pigment producing actinomyces isolated from dry sand of Sea duck farm.</title>
        <authorList>
            <person name="Xie J."/>
            <person name="Shen N."/>
        </authorList>
    </citation>
    <scope>NUCLEOTIDE SEQUENCE [LARGE SCALE GENOMIC DNA]</scope>
    <source>
        <strain evidence="2 3">GXMU-J15</strain>
    </source>
</reference>
<feature type="transmembrane region" description="Helical" evidence="1">
    <location>
        <begin position="37"/>
        <end position="59"/>
    </location>
</feature>
<keyword evidence="1" id="KW-0812">Transmembrane</keyword>
<name>A0ABT7IV82_9ACTN</name>
<evidence type="ECO:0000313" key="2">
    <source>
        <dbReference type="EMBL" id="MDL2075373.1"/>
    </source>
</evidence>
<comment type="caution">
    <text evidence="2">The sequence shown here is derived from an EMBL/GenBank/DDBJ whole genome shotgun (WGS) entry which is preliminary data.</text>
</comment>
<keyword evidence="1" id="KW-1133">Transmembrane helix</keyword>
<dbReference type="Proteomes" id="UP001241926">
    <property type="component" value="Unassembled WGS sequence"/>
</dbReference>
<keyword evidence="3" id="KW-1185">Reference proteome</keyword>
<dbReference type="EMBL" id="JASJUS010000002">
    <property type="protein sequence ID" value="MDL2075373.1"/>
    <property type="molecule type" value="Genomic_DNA"/>
</dbReference>
<accession>A0ABT7IV82</accession>
<organism evidence="2 3">
    <name type="scientific">Streptomyces fuscus</name>
    <dbReference type="NCBI Taxonomy" id="3048495"/>
    <lineage>
        <taxon>Bacteria</taxon>
        <taxon>Bacillati</taxon>
        <taxon>Actinomycetota</taxon>
        <taxon>Actinomycetes</taxon>
        <taxon>Kitasatosporales</taxon>
        <taxon>Streptomycetaceae</taxon>
        <taxon>Streptomyces</taxon>
    </lineage>
</organism>
<proteinExistence type="predicted"/>
<evidence type="ECO:0000256" key="1">
    <source>
        <dbReference type="SAM" id="Phobius"/>
    </source>
</evidence>
<sequence length="64" mass="6238">MNSRSQLGVTSTVAGLCALIAVGAVMATTNLSGGVRIGVTAVLVLALAGVMAVVGAAVARSRRQ</sequence>
<gene>
    <name evidence="2" type="ORF">QNN03_02835</name>
</gene>
<evidence type="ECO:0000313" key="3">
    <source>
        <dbReference type="Proteomes" id="UP001241926"/>
    </source>
</evidence>
<protein>
    <submittedName>
        <fullName evidence="2">Uncharacterized protein</fullName>
    </submittedName>
</protein>